<dbReference type="Proteomes" id="UP000215196">
    <property type="component" value="Chromosome 1"/>
</dbReference>
<dbReference type="RefSeq" id="WP_095072542.1">
    <property type="nucleotide sequence ID" value="NZ_LT906465.1"/>
</dbReference>
<name>A0A239XMF8_9FLAO</name>
<dbReference type="EMBL" id="LT906465">
    <property type="protein sequence ID" value="SNV47857.1"/>
    <property type="molecule type" value="Genomic_DNA"/>
</dbReference>
<keyword evidence="2" id="KW-1185">Reference proteome</keyword>
<dbReference type="KEGG" id="ctak:4412677_01814"/>
<gene>
    <name evidence="1" type="ORF">SAMEA4412677_01814</name>
</gene>
<dbReference type="AlphaFoldDB" id="A0A239XMF8"/>
<accession>A0A239XMF8</accession>
<reference evidence="1 2" key="1">
    <citation type="submission" date="2017-06" db="EMBL/GenBank/DDBJ databases">
        <authorList>
            <consortium name="Pathogen Informatics"/>
        </authorList>
    </citation>
    <scope>NUCLEOTIDE SEQUENCE [LARGE SCALE GENOMIC DNA]</scope>
    <source>
        <strain evidence="1 2">NCTC13490</strain>
    </source>
</reference>
<evidence type="ECO:0000313" key="1">
    <source>
        <dbReference type="EMBL" id="SNV47857.1"/>
    </source>
</evidence>
<protein>
    <recommendedName>
        <fullName evidence="3">Glycosyltransferase family 2 protein</fullName>
    </recommendedName>
</protein>
<organism evidence="1 2">
    <name type="scientific">Chryseobacterium taklimakanense</name>
    <dbReference type="NCBI Taxonomy" id="536441"/>
    <lineage>
        <taxon>Bacteria</taxon>
        <taxon>Pseudomonadati</taxon>
        <taxon>Bacteroidota</taxon>
        <taxon>Flavobacteriia</taxon>
        <taxon>Flavobacteriales</taxon>
        <taxon>Weeksellaceae</taxon>
        <taxon>Chryseobacterium group</taxon>
        <taxon>Chryseobacterium</taxon>
    </lineage>
</organism>
<sequence length="339" mass="40223">MTDIFIKSFNRPFYLDRCLTSVYRLVSGSFRVTVLDDGTPQKYMERIREKFPEVKILTSENYPKKNEAIAENLSSGKEINGFEIPTELWISVAQNATEYFIMTEDDVWFTREINIDSLVSEMKNLDVSLLKLGWLGNFRDDQNLEIENLSEDIQRTVPKNLFLGNEKVMEAFFYNKLKFFTFLYKLGKVDNFTQRKYWALVSILMGLYRKDYWLETWKNIHGKVDEKRQLTNAAAFYRNNQNNRNFIARLNREALKTTFQSSATNSYHRYGNAFDVNLFNHQISESWLKGDFDAMQNFPDDFSIEYFEKFLDEKIDRNEMRSWIGQFKQQYKNLGCDVG</sequence>
<evidence type="ECO:0000313" key="2">
    <source>
        <dbReference type="Proteomes" id="UP000215196"/>
    </source>
</evidence>
<proteinExistence type="predicted"/>
<dbReference type="SUPFAM" id="SSF53448">
    <property type="entry name" value="Nucleotide-diphospho-sugar transferases"/>
    <property type="match status" value="1"/>
</dbReference>
<dbReference type="Gene3D" id="3.90.550.10">
    <property type="entry name" value="Spore Coat Polysaccharide Biosynthesis Protein SpsA, Chain A"/>
    <property type="match status" value="1"/>
</dbReference>
<evidence type="ECO:0008006" key="3">
    <source>
        <dbReference type="Google" id="ProtNLM"/>
    </source>
</evidence>
<dbReference type="InterPro" id="IPR029044">
    <property type="entry name" value="Nucleotide-diphossugar_trans"/>
</dbReference>